<evidence type="ECO:0000313" key="3">
    <source>
        <dbReference type="Proteomes" id="UP001327027"/>
    </source>
</evidence>
<organism evidence="2 3">
    <name type="scientific">Aquimarina gracilis</name>
    <dbReference type="NCBI Taxonomy" id="874422"/>
    <lineage>
        <taxon>Bacteria</taxon>
        <taxon>Pseudomonadati</taxon>
        <taxon>Bacteroidota</taxon>
        <taxon>Flavobacteriia</taxon>
        <taxon>Flavobacteriales</taxon>
        <taxon>Flavobacteriaceae</taxon>
        <taxon>Aquimarina</taxon>
    </lineage>
</organism>
<dbReference type="EMBL" id="JAYKLX010000003">
    <property type="protein sequence ID" value="MEB3345003.1"/>
    <property type="molecule type" value="Genomic_DNA"/>
</dbReference>
<evidence type="ECO:0000313" key="2">
    <source>
        <dbReference type="EMBL" id="MEB3345003.1"/>
    </source>
</evidence>
<keyword evidence="1" id="KW-0812">Transmembrane</keyword>
<dbReference type="RefSeq" id="WP_324179039.1">
    <property type="nucleotide sequence ID" value="NZ_BAABAW010000008.1"/>
</dbReference>
<feature type="transmembrane region" description="Helical" evidence="1">
    <location>
        <begin position="21"/>
        <end position="40"/>
    </location>
</feature>
<keyword evidence="3" id="KW-1185">Reference proteome</keyword>
<gene>
    <name evidence="2" type="ORF">U6A24_06005</name>
</gene>
<feature type="transmembrane region" description="Helical" evidence="1">
    <location>
        <begin position="46"/>
        <end position="66"/>
    </location>
</feature>
<name>A0ABU5ZTN7_9FLAO</name>
<proteinExistence type="predicted"/>
<evidence type="ECO:0000256" key="1">
    <source>
        <dbReference type="SAM" id="Phobius"/>
    </source>
</evidence>
<dbReference type="Proteomes" id="UP001327027">
    <property type="component" value="Unassembled WGS sequence"/>
</dbReference>
<keyword evidence="1" id="KW-1133">Transmembrane helix</keyword>
<sequence length="95" mass="10093">MMTLYAKINADFSENYIGYSALAIIASTCLGSIAIMMTLLNGNAAAQMFLVFLSVIVCSAHNAAILTVQKPKLVLDLLIISLIVNSLIIVGNGLF</sequence>
<keyword evidence="1" id="KW-0472">Membrane</keyword>
<protein>
    <submittedName>
        <fullName evidence="2">Uncharacterized protein</fullName>
    </submittedName>
</protein>
<accession>A0ABU5ZTN7</accession>
<comment type="caution">
    <text evidence="2">The sequence shown here is derived from an EMBL/GenBank/DDBJ whole genome shotgun (WGS) entry which is preliminary data.</text>
</comment>
<reference evidence="2 3" key="1">
    <citation type="journal article" date="2013" name="Int. J. Syst. Evol. Microbiol.">
        <title>Aquimarina gracilis sp. nov., isolated from the gut microflora of a mussel, Mytilus coruscus, and emended description of Aquimarina spongiae.</title>
        <authorList>
            <person name="Park S.C."/>
            <person name="Choe H.N."/>
            <person name="Baik K.S."/>
            <person name="Seong C.N."/>
        </authorList>
    </citation>
    <scope>NUCLEOTIDE SEQUENCE [LARGE SCALE GENOMIC DNA]</scope>
    <source>
        <strain evidence="2 3">PSC32</strain>
    </source>
</reference>
<feature type="transmembrane region" description="Helical" evidence="1">
    <location>
        <begin position="73"/>
        <end position="94"/>
    </location>
</feature>